<evidence type="ECO:0000256" key="2">
    <source>
        <dbReference type="ARBA" id="ARBA00008806"/>
    </source>
</evidence>
<keyword evidence="4 8" id="KW-0812">Transmembrane</keyword>
<protein>
    <submittedName>
        <fullName evidence="9">Type IV secretory system conjugative DNA transfer family protein</fullName>
    </submittedName>
</protein>
<dbReference type="InterPro" id="IPR027417">
    <property type="entry name" value="P-loop_NTPase"/>
</dbReference>
<dbReference type="InterPro" id="IPR051539">
    <property type="entry name" value="T4SS-coupling_protein"/>
</dbReference>
<dbReference type="RefSeq" id="WP_412702067.1">
    <property type="nucleotide sequence ID" value="NZ_JBDLBQ010000007.1"/>
</dbReference>
<dbReference type="EMBL" id="JBDLBQ010000007">
    <property type="protein sequence ID" value="MFN2102930.1"/>
    <property type="molecule type" value="Genomic_DNA"/>
</dbReference>
<gene>
    <name evidence="9" type="ORF">ABDJ34_08445</name>
</gene>
<comment type="similarity">
    <text evidence="2">Belongs to the VirD4/TraG family.</text>
</comment>
<dbReference type="Proteomes" id="UP001634413">
    <property type="component" value="Unassembled WGS sequence"/>
</dbReference>
<dbReference type="SUPFAM" id="SSF52540">
    <property type="entry name" value="P-loop containing nucleoside triphosphate hydrolases"/>
    <property type="match status" value="1"/>
</dbReference>
<evidence type="ECO:0000256" key="4">
    <source>
        <dbReference type="ARBA" id="ARBA00022692"/>
    </source>
</evidence>
<evidence type="ECO:0000256" key="8">
    <source>
        <dbReference type="SAM" id="Phobius"/>
    </source>
</evidence>
<evidence type="ECO:0000256" key="3">
    <source>
        <dbReference type="ARBA" id="ARBA00022475"/>
    </source>
</evidence>
<dbReference type="Gene3D" id="3.40.50.300">
    <property type="entry name" value="P-loop containing nucleotide triphosphate hydrolases"/>
    <property type="match status" value="1"/>
</dbReference>
<dbReference type="NCBIfam" id="NF045973">
    <property type="entry name" value="conju_CD1115"/>
    <property type="match status" value="1"/>
</dbReference>
<organism evidence="9 10">
    <name type="scientific">Finegoldia dalianensis</name>
    <dbReference type="NCBI Taxonomy" id="3145239"/>
    <lineage>
        <taxon>Bacteria</taxon>
        <taxon>Bacillati</taxon>
        <taxon>Bacillota</taxon>
        <taxon>Tissierellia</taxon>
        <taxon>Tissierellales</taxon>
        <taxon>Peptoniphilaceae</taxon>
        <taxon>Finegoldia</taxon>
    </lineage>
</organism>
<feature type="transmembrane region" description="Helical" evidence="8">
    <location>
        <begin position="417"/>
        <end position="447"/>
    </location>
</feature>
<dbReference type="PANTHER" id="PTHR37937">
    <property type="entry name" value="CONJUGATIVE TRANSFER: DNA TRANSPORT"/>
    <property type="match status" value="1"/>
</dbReference>
<feature type="region of interest" description="Disordered" evidence="7">
    <location>
        <begin position="1088"/>
        <end position="1118"/>
    </location>
</feature>
<keyword evidence="6 8" id="KW-0472">Membrane</keyword>
<feature type="compositionally biased region" description="Acidic residues" evidence="7">
    <location>
        <begin position="1103"/>
        <end position="1118"/>
    </location>
</feature>
<evidence type="ECO:0000256" key="1">
    <source>
        <dbReference type="ARBA" id="ARBA00004651"/>
    </source>
</evidence>
<comment type="subcellular location">
    <subcellularLocation>
        <location evidence="1">Cell membrane</location>
        <topology evidence="1">Multi-pass membrane protein</topology>
    </subcellularLocation>
</comment>
<keyword evidence="3" id="KW-1003">Cell membrane</keyword>
<feature type="transmembrane region" description="Helical" evidence="8">
    <location>
        <begin position="374"/>
        <end position="397"/>
    </location>
</feature>
<dbReference type="InterPro" id="IPR003688">
    <property type="entry name" value="TraG/VirD4"/>
</dbReference>
<keyword evidence="10" id="KW-1185">Reference proteome</keyword>
<evidence type="ECO:0000256" key="5">
    <source>
        <dbReference type="ARBA" id="ARBA00022989"/>
    </source>
</evidence>
<dbReference type="PANTHER" id="PTHR37937:SF1">
    <property type="entry name" value="CONJUGATIVE TRANSFER: DNA TRANSPORT"/>
    <property type="match status" value="1"/>
</dbReference>
<evidence type="ECO:0000313" key="10">
    <source>
        <dbReference type="Proteomes" id="UP001634413"/>
    </source>
</evidence>
<evidence type="ECO:0000313" key="9">
    <source>
        <dbReference type="EMBL" id="MFN2102930.1"/>
    </source>
</evidence>
<keyword evidence="5 8" id="KW-1133">Transmembrane helix</keyword>
<reference evidence="9 10" key="1">
    <citation type="journal article" date="2024" name="Anaerobe">
        <title>The identification of Finegoldia dalianensis sp. nov., isolated from the pus of a patient with skin abscess and genomic analysis of the strains belonging to Finegoldia genus.</title>
        <authorList>
            <person name="Li Y."/>
            <person name="Wang Y."/>
            <person name="Xiao D."/>
            <person name="Wang J."/>
            <person name="Jin D."/>
        </authorList>
    </citation>
    <scope>NUCLEOTIDE SEQUENCE [LARGE SCALE GENOMIC DNA]</scope>
    <source>
        <strain evidence="9 10">LY240594</strain>
    </source>
</reference>
<sequence>MENLSQISQYSIENKNAVDLDKIYTNFKEKDCFKDEIQERYANIIYFLYNNSEFNSKKLSLLDVVKYLDRIILKDLSFKYYIETSTDKSKINFITDYKIADNKDKFDFKTYFEENGVNYKDISKYLLTEIEKINFSYNNTQVFNNLEIRKKTIERKKQKKKLTNLEKLDYKVITLIFDQSEKEKESIDEELNVYTYIDKWINNINVYKTKQVIIKLESFLNSLILQNEIGYKQKDISDKRIEFIKEYKKLNKKFRKYDVKSIEKELIDIEDKYSKNITDGYSEPIFVSNFLDLLNEIRVSIEDITDFDIKNELEGYIYFLNNRFSKSSKMLTKTDMTCLNIIFAYIDNNVELQELKGGKVKNVSTEKSKRKARFITTVLFTFIFFYIANQIVGFGLSETPETYFSKVDFLLNNPYQLFGLIVLHPLIYFNLIAILSGVLVASMYIYIWYYRNAGKRDYVTKGIEHGAARWESVQSLNNTEKDIKSETNGIKVTNNFILTNNVKPSVNRDISGADNNNILVIGGSGSGKTWTFVTPNVLESDYNQIVVDPKGGVLKATGKYMEERGWKIKILNFVQTEADKEEDRYNSDGYNFFEYISSIEDITKIVSALASYKEDSSSKGTDEYWEEKGKDIIKCVFAYLKFVNTDRSKQNPTEALNLIRSIDPATKQGEFPDRMRQLEEDMKKNIQKTSKEFEYQQYTFGLWQEFSKESEKPLSSMLSVAKGKLSKFSSPALRNLTLKDELKLEDFGGKEKCILYIITPDNDKSLGFLVSILFYQLISKMYEMARRYDNGELPIPLQIVLDEFTNIGKLPDYLGIISTNRSRNIGITMIAQSFVQIKDVYGENGLEAIMANVNYILFLGAGSSRGEDKSTLTGKISDMIGKTTIEYSTNNKTRGKESSVSESHSVSGRPLMTAEEVAVYKGAILFINGKFPIKDDKYKTIKHQNINHLAGVKGKKTLNRIYNRTPIEQREKLMYEIRKKIKDEGFDVKYLPIQKDVSSIMTRDEILSIPKVRIYDGNYRELTNSILSKDTESEISAREELELSRIVEKEKDDDFNIDDFFNVDNDNNKDEVDKDIKKEDVIISVDTDSESLDIESEDKSDISENQESDFIDDFDVFE</sequence>
<dbReference type="CDD" id="cd01127">
    <property type="entry name" value="TrwB_TraG_TraD_VirD4"/>
    <property type="match status" value="1"/>
</dbReference>
<evidence type="ECO:0000256" key="7">
    <source>
        <dbReference type="SAM" id="MobiDB-lite"/>
    </source>
</evidence>
<dbReference type="Pfam" id="PF02534">
    <property type="entry name" value="T4SS-DNA_transf"/>
    <property type="match status" value="1"/>
</dbReference>
<name>A0ABW9KE29_9FIRM</name>
<comment type="caution">
    <text evidence="9">The sequence shown here is derived from an EMBL/GenBank/DDBJ whole genome shotgun (WGS) entry which is preliminary data.</text>
</comment>
<evidence type="ECO:0000256" key="6">
    <source>
        <dbReference type="ARBA" id="ARBA00023136"/>
    </source>
</evidence>
<accession>A0ABW9KE29</accession>
<proteinExistence type="inferred from homology"/>